<dbReference type="AlphaFoldDB" id="A0A5J4L1W1"/>
<accession>A0A5J4L1W1</accession>
<dbReference type="HAMAP" id="MF_00052_B">
    <property type="entry name" value="RNase_HII_B"/>
    <property type="match status" value="1"/>
</dbReference>
<proteinExistence type="inferred from homology"/>
<evidence type="ECO:0000256" key="2">
    <source>
        <dbReference type="ARBA" id="ARBA00001936"/>
    </source>
</evidence>
<dbReference type="GO" id="GO:0032299">
    <property type="term" value="C:ribonuclease H2 complex"/>
    <property type="evidence" value="ECO:0007669"/>
    <property type="project" value="TreeGrafter"/>
</dbReference>
<evidence type="ECO:0000256" key="3">
    <source>
        <dbReference type="ARBA" id="ARBA00001946"/>
    </source>
</evidence>
<keyword evidence="14" id="KW-0472">Membrane</keyword>
<evidence type="ECO:0000256" key="8">
    <source>
        <dbReference type="ARBA" id="ARBA00022490"/>
    </source>
</evidence>
<dbReference type="PROSITE" id="PS51975">
    <property type="entry name" value="RNASE_H_2"/>
    <property type="match status" value="1"/>
</dbReference>
<dbReference type="NCBIfam" id="NF000595">
    <property type="entry name" value="PRK00015.1-3"/>
    <property type="match status" value="1"/>
</dbReference>
<keyword evidence="8" id="KW-0963">Cytoplasm</keyword>
<evidence type="ECO:0000256" key="9">
    <source>
        <dbReference type="ARBA" id="ARBA00022722"/>
    </source>
</evidence>
<evidence type="ECO:0000256" key="6">
    <source>
        <dbReference type="ARBA" id="ARBA00012180"/>
    </source>
</evidence>
<dbReference type="FunFam" id="3.30.420.10:FF:000006">
    <property type="entry name" value="Ribonuclease HII"/>
    <property type="match status" value="1"/>
</dbReference>
<evidence type="ECO:0000256" key="11">
    <source>
        <dbReference type="ARBA" id="ARBA00022759"/>
    </source>
</evidence>
<gene>
    <name evidence="16" type="ORF">A45J_1965</name>
</gene>
<dbReference type="PANTHER" id="PTHR10954">
    <property type="entry name" value="RIBONUCLEASE H2 SUBUNIT A"/>
    <property type="match status" value="1"/>
</dbReference>
<keyword evidence="11" id="KW-0255">Endonuclease</keyword>
<sequence length="217" mass="23854">MNNELTSIDPYEYDESIRKNGFGIIAGIDEAGRGPVAGPVVAAAVILPCGVRIEGIRDSKKIPEKEREILFYEILLNALCIGIGIVDANVIDRINILRATRQAMYAALVDLTNNMSIRPDIILIDALTIPSMDVKQMSIIKGDAKSASIAAASIIAKVVRDGIMKSYHSIYPQYGFDKHKGYATKAHLDKINKYGPCPIHRKSFQKVMDLVLPLEQS</sequence>
<keyword evidence="14" id="KW-0812">Transmembrane</keyword>
<reference evidence="16" key="1">
    <citation type="submission" date="2019-10" db="EMBL/GenBank/DDBJ databases">
        <title>Metagenomic sequencing of thiosulfate-disproportionating enrichment culture.</title>
        <authorList>
            <person name="Umezawa K."/>
            <person name="Kojima H."/>
            <person name="Fukui M."/>
        </authorList>
    </citation>
    <scope>NUCLEOTIDE SEQUENCE</scope>
    <source>
        <strain evidence="16">45J</strain>
    </source>
</reference>
<dbReference type="CDD" id="cd07182">
    <property type="entry name" value="RNase_HII_bacteria_HII_like"/>
    <property type="match status" value="1"/>
</dbReference>
<dbReference type="Gene3D" id="3.30.420.10">
    <property type="entry name" value="Ribonuclease H-like superfamily/Ribonuclease H"/>
    <property type="match status" value="1"/>
</dbReference>
<evidence type="ECO:0000259" key="15">
    <source>
        <dbReference type="PROSITE" id="PS51975"/>
    </source>
</evidence>
<dbReference type="GO" id="GO:0005737">
    <property type="term" value="C:cytoplasm"/>
    <property type="evidence" value="ECO:0007669"/>
    <property type="project" value="UniProtKB-SubCell"/>
</dbReference>
<dbReference type="GO" id="GO:0004523">
    <property type="term" value="F:RNA-DNA hybrid ribonuclease activity"/>
    <property type="evidence" value="ECO:0007669"/>
    <property type="project" value="UniProtKB-EC"/>
</dbReference>
<dbReference type="InterPro" id="IPR012337">
    <property type="entry name" value="RNaseH-like_sf"/>
</dbReference>
<dbReference type="GO" id="GO:0046872">
    <property type="term" value="F:metal ion binding"/>
    <property type="evidence" value="ECO:0007669"/>
    <property type="project" value="UniProtKB-KW"/>
</dbReference>
<dbReference type="GO" id="GO:0006298">
    <property type="term" value="P:mismatch repair"/>
    <property type="evidence" value="ECO:0007669"/>
    <property type="project" value="TreeGrafter"/>
</dbReference>
<comment type="caution">
    <text evidence="16">The sequence shown here is derived from an EMBL/GenBank/DDBJ whole genome shotgun (WGS) entry which is preliminary data.</text>
</comment>
<name>A0A5J4L1W1_9ZZZZ</name>
<evidence type="ECO:0000256" key="12">
    <source>
        <dbReference type="ARBA" id="ARBA00022801"/>
    </source>
</evidence>
<evidence type="ECO:0000256" key="1">
    <source>
        <dbReference type="ARBA" id="ARBA00000077"/>
    </source>
</evidence>
<evidence type="ECO:0000256" key="14">
    <source>
        <dbReference type="SAM" id="Phobius"/>
    </source>
</evidence>
<dbReference type="InterPro" id="IPR001352">
    <property type="entry name" value="RNase_HII/HIII"/>
</dbReference>
<evidence type="ECO:0000256" key="10">
    <source>
        <dbReference type="ARBA" id="ARBA00022723"/>
    </source>
</evidence>
<evidence type="ECO:0000256" key="4">
    <source>
        <dbReference type="ARBA" id="ARBA00004496"/>
    </source>
</evidence>
<dbReference type="InterPro" id="IPR024567">
    <property type="entry name" value="RNase_HII/HIII_dom"/>
</dbReference>
<comment type="similarity">
    <text evidence="5">Belongs to the RNase HII family.</text>
</comment>
<keyword evidence="13" id="KW-0464">Manganese</keyword>
<keyword evidence="10" id="KW-0479">Metal-binding</keyword>
<keyword evidence="12" id="KW-0378">Hydrolase</keyword>
<dbReference type="GO" id="GO:0043137">
    <property type="term" value="P:DNA replication, removal of RNA primer"/>
    <property type="evidence" value="ECO:0007669"/>
    <property type="project" value="TreeGrafter"/>
</dbReference>
<comment type="cofactor">
    <cofactor evidence="3">
        <name>Mg(2+)</name>
        <dbReference type="ChEBI" id="CHEBI:18420"/>
    </cofactor>
</comment>
<dbReference type="InterPro" id="IPR022898">
    <property type="entry name" value="RNase_HII"/>
</dbReference>
<feature type="transmembrane region" description="Helical" evidence="14">
    <location>
        <begin position="69"/>
        <end position="91"/>
    </location>
</feature>
<evidence type="ECO:0000256" key="13">
    <source>
        <dbReference type="ARBA" id="ARBA00023211"/>
    </source>
</evidence>
<comment type="catalytic activity">
    <reaction evidence="1">
        <text>Endonucleolytic cleavage to 5'-phosphomonoester.</text>
        <dbReference type="EC" id="3.1.26.4"/>
    </reaction>
</comment>
<dbReference type="GO" id="GO:0003723">
    <property type="term" value="F:RNA binding"/>
    <property type="evidence" value="ECO:0007669"/>
    <property type="project" value="InterPro"/>
</dbReference>
<keyword evidence="9" id="KW-0540">Nuclease</keyword>
<dbReference type="InterPro" id="IPR036397">
    <property type="entry name" value="RNaseH_sf"/>
</dbReference>
<dbReference type="SUPFAM" id="SSF53098">
    <property type="entry name" value="Ribonuclease H-like"/>
    <property type="match status" value="1"/>
</dbReference>
<organism evidence="16">
    <name type="scientific">hot springs metagenome</name>
    <dbReference type="NCBI Taxonomy" id="433727"/>
    <lineage>
        <taxon>unclassified sequences</taxon>
        <taxon>metagenomes</taxon>
        <taxon>ecological metagenomes</taxon>
    </lineage>
</organism>
<feature type="domain" description="RNase H type-2" evidence="15">
    <location>
        <begin position="23"/>
        <end position="216"/>
    </location>
</feature>
<dbReference type="EMBL" id="BLAB01000001">
    <property type="protein sequence ID" value="GER94205.1"/>
    <property type="molecule type" value="Genomic_DNA"/>
</dbReference>
<comment type="subcellular location">
    <subcellularLocation>
        <location evidence="4">Cytoplasm</location>
    </subcellularLocation>
</comment>
<evidence type="ECO:0000256" key="7">
    <source>
        <dbReference type="ARBA" id="ARBA00019179"/>
    </source>
</evidence>
<evidence type="ECO:0000313" key="16">
    <source>
        <dbReference type="EMBL" id="GER94205.1"/>
    </source>
</evidence>
<comment type="cofactor">
    <cofactor evidence="2">
        <name>Mn(2+)</name>
        <dbReference type="ChEBI" id="CHEBI:29035"/>
    </cofactor>
</comment>
<dbReference type="Pfam" id="PF01351">
    <property type="entry name" value="RNase_HII"/>
    <property type="match status" value="1"/>
</dbReference>
<dbReference type="PANTHER" id="PTHR10954:SF18">
    <property type="entry name" value="RIBONUCLEASE HII"/>
    <property type="match status" value="1"/>
</dbReference>
<dbReference type="EC" id="3.1.26.4" evidence="6"/>
<keyword evidence="14" id="KW-1133">Transmembrane helix</keyword>
<protein>
    <recommendedName>
        <fullName evidence="7">Ribonuclease HII</fullName>
        <ecNumber evidence="6">3.1.26.4</ecNumber>
    </recommendedName>
</protein>
<dbReference type="NCBIfam" id="NF000594">
    <property type="entry name" value="PRK00015.1-1"/>
    <property type="match status" value="1"/>
</dbReference>
<evidence type="ECO:0000256" key="5">
    <source>
        <dbReference type="ARBA" id="ARBA00007383"/>
    </source>
</evidence>